<dbReference type="Gene3D" id="1.10.287.130">
    <property type="match status" value="1"/>
</dbReference>
<keyword evidence="3 7" id="KW-0597">Phosphoprotein</keyword>
<reference evidence="12" key="1">
    <citation type="submission" date="2017-06" db="EMBL/GenBank/DDBJ databases">
        <title>Genome analysis of Fimbriiglobus ruber SP5, the first member of the order Planctomycetales with confirmed chitinolytic capability.</title>
        <authorList>
            <person name="Ravin N.V."/>
            <person name="Rakitin A.L."/>
            <person name="Ivanova A.A."/>
            <person name="Beletsky A.V."/>
            <person name="Kulichevskaya I.S."/>
            <person name="Mardanov A.V."/>
            <person name="Dedysh S.N."/>
        </authorList>
    </citation>
    <scope>NUCLEOTIDE SEQUENCE [LARGE SCALE GENOMIC DNA]</scope>
    <source>
        <strain evidence="12">SP5</strain>
    </source>
</reference>
<feature type="modified residue" description="4-aspartylphosphate" evidence="7">
    <location>
        <position position="633"/>
    </location>
</feature>
<gene>
    <name evidence="11" type="ORF">FRUB_02222</name>
</gene>
<evidence type="ECO:0000256" key="6">
    <source>
        <dbReference type="ARBA" id="ARBA00023012"/>
    </source>
</evidence>
<evidence type="ECO:0000259" key="9">
    <source>
        <dbReference type="PROSITE" id="PS50109"/>
    </source>
</evidence>
<accession>A0A225DS56</accession>
<evidence type="ECO:0000313" key="11">
    <source>
        <dbReference type="EMBL" id="OWK44290.1"/>
    </source>
</evidence>
<evidence type="ECO:0000256" key="3">
    <source>
        <dbReference type="ARBA" id="ARBA00022553"/>
    </source>
</evidence>
<dbReference type="SUPFAM" id="SSF47384">
    <property type="entry name" value="Homodimeric domain of signal transducing histidine kinase"/>
    <property type="match status" value="1"/>
</dbReference>
<dbReference type="RefSeq" id="WP_088253586.1">
    <property type="nucleotide sequence ID" value="NZ_NIDE01000003.1"/>
</dbReference>
<dbReference type="PANTHER" id="PTHR43711">
    <property type="entry name" value="TWO-COMPONENT HISTIDINE KINASE"/>
    <property type="match status" value="1"/>
</dbReference>
<dbReference type="InterPro" id="IPR003661">
    <property type="entry name" value="HisK_dim/P_dom"/>
</dbReference>
<evidence type="ECO:0000256" key="1">
    <source>
        <dbReference type="ARBA" id="ARBA00000085"/>
    </source>
</evidence>
<keyword evidence="6" id="KW-0902">Two-component regulatory system</keyword>
<dbReference type="InterPro" id="IPR001789">
    <property type="entry name" value="Sig_transdc_resp-reg_receiver"/>
</dbReference>
<dbReference type="PANTHER" id="PTHR43711:SF31">
    <property type="entry name" value="HISTIDINE KINASE"/>
    <property type="match status" value="1"/>
</dbReference>
<dbReference type="CDD" id="cd00082">
    <property type="entry name" value="HisKA"/>
    <property type="match status" value="1"/>
</dbReference>
<dbReference type="Gene3D" id="3.30.565.10">
    <property type="entry name" value="Histidine kinase-like ATPase, C-terminal domain"/>
    <property type="match status" value="2"/>
</dbReference>
<dbReference type="SMART" id="SM00387">
    <property type="entry name" value="HATPase_c"/>
    <property type="match status" value="2"/>
</dbReference>
<dbReference type="Pfam" id="PF00072">
    <property type="entry name" value="Response_reg"/>
    <property type="match status" value="2"/>
</dbReference>
<feature type="domain" description="Histidine kinase" evidence="9">
    <location>
        <begin position="222"/>
        <end position="440"/>
    </location>
</feature>
<dbReference type="SMART" id="SM00388">
    <property type="entry name" value="HisKA"/>
    <property type="match status" value="1"/>
</dbReference>
<organism evidence="11 12">
    <name type="scientific">Fimbriiglobus ruber</name>
    <dbReference type="NCBI Taxonomy" id="1908690"/>
    <lineage>
        <taxon>Bacteria</taxon>
        <taxon>Pseudomonadati</taxon>
        <taxon>Planctomycetota</taxon>
        <taxon>Planctomycetia</taxon>
        <taxon>Gemmatales</taxon>
        <taxon>Gemmataceae</taxon>
        <taxon>Fimbriiglobus</taxon>
    </lineage>
</organism>
<dbReference type="InterPro" id="IPR036890">
    <property type="entry name" value="HATPase_C_sf"/>
</dbReference>
<dbReference type="OrthoDB" id="9762493at2"/>
<dbReference type="CDD" id="cd16922">
    <property type="entry name" value="HATPase_EvgS-ArcB-TorS-like"/>
    <property type="match status" value="1"/>
</dbReference>
<evidence type="ECO:0000313" key="12">
    <source>
        <dbReference type="Proteomes" id="UP000214646"/>
    </source>
</evidence>
<dbReference type="Pfam" id="PF02518">
    <property type="entry name" value="HATPase_c"/>
    <property type="match status" value="2"/>
</dbReference>
<dbReference type="InterPro" id="IPR050736">
    <property type="entry name" value="Sensor_HK_Regulatory"/>
</dbReference>
<dbReference type="PRINTS" id="PR00344">
    <property type="entry name" value="BCTRLSENSOR"/>
</dbReference>
<keyword evidence="12" id="KW-1185">Reference proteome</keyword>
<dbReference type="InterPro" id="IPR011006">
    <property type="entry name" value="CheY-like_superfamily"/>
</dbReference>
<keyword evidence="5" id="KW-0418">Kinase</keyword>
<dbReference type="InterPro" id="IPR005467">
    <property type="entry name" value="His_kinase_dom"/>
</dbReference>
<protein>
    <recommendedName>
        <fullName evidence="2">histidine kinase</fullName>
        <ecNumber evidence="2">2.7.13.3</ecNumber>
    </recommendedName>
</protein>
<feature type="domain" description="Response regulatory" evidence="10">
    <location>
        <begin position="464"/>
        <end position="577"/>
    </location>
</feature>
<dbReference type="PROSITE" id="PS50110">
    <property type="entry name" value="RESPONSE_REGULATORY"/>
    <property type="match status" value="2"/>
</dbReference>
<dbReference type="AlphaFoldDB" id="A0A225DS56"/>
<dbReference type="Gene3D" id="3.40.50.2300">
    <property type="match status" value="2"/>
</dbReference>
<dbReference type="PROSITE" id="PS50109">
    <property type="entry name" value="HIS_KIN"/>
    <property type="match status" value="1"/>
</dbReference>
<dbReference type="InterPro" id="IPR004358">
    <property type="entry name" value="Sig_transdc_His_kin-like_C"/>
</dbReference>
<sequence length="713" mass="77597">MTRILALDIADEQGIILARRRTRQVAGLIGFDSQDQVRLATAVSEVARNAFQYAGRGRVEFVLDGRIFRVTVRDHGPGISNLDDVLEGRYTSSNGAGLGLVGARRFVDEFKIESPPTGTGTIVCLGRELPRLVSSPSARDLARITDELAKSTPDDLFAEVRRQNQDLLGALADLREREARLAEMNRELEETNRGVVALFAELEEKADSVRRVSDLKTRFLSNMSHEFRTPLNSIMGLAQLLLDRADGPLTEEQEKQVTFIRRAAGGLSELVNDLLDLAKVEAGKVVIRPEEFRIVDLFATLRGMMRPLLTPDVILSFEDTSGDIVLNTDEGKVSQILRNFLSNALKFTERGEIRVTAAVGPGRTILLAVSDTGIGIAPADQEQIFEEFGQVDSAVQKRVKGTGLGLPLSKRLAELLGGRVSVKSKPGIGSTFFLTIPCVYTGQQPGGGPTPSSLARWLDPARRTGLVVGDDPTSEVLYEKSLTAVGVQAVVARSAAAAREMIRTTAPAVVILDSGSGDGVGWDLLAELKESAATRSIPVVVVSSGDEKLRAQALGAAAFGRKPVDGEWLVRRVRELLLPDTTWQILIIDDDEVARYLLRGMLDGTPFSIVETTGGREGLRAAREIRPRAIFLDLVMPDLSGFEVLDLLKDDPHTRDIPVIVFTSQILSLGETQNLANRTAAIFSKEPNEPREDTSRKIREALDRAISSGGLNE</sequence>
<dbReference type="InterPro" id="IPR003594">
    <property type="entry name" value="HATPase_dom"/>
</dbReference>
<evidence type="ECO:0000256" key="5">
    <source>
        <dbReference type="ARBA" id="ARBA00022777"/>
    </source>
</evidence>
<dbReference type="Pfam" id="PF00512">
    <property type="entry name" value="HisKA"/>
    <property type="match status" value="1"/>
</dbReference>
<feature type="domain" description="Response regulatory" evidence="10">
    <location>
        <begin position="584"/>
        <end position="701"/>
    </location>
</feature>
<name>A0A225DS56_9BACT</name>
<dbReference type="SMART" id="SM00448">
    <property type="entry name" value="REC"/>
    <property type="match status" value="2"/>
</dbReference>
<evidence type="ECO:0000256" key="4">
    <source>
        <dbReference type="ARBA" id="ARBA00022679"/>
    </source>
</evidence>
<dbReference type="EMBL" id="NIDE01000003">
    <property type="protein sequence ID" value="OWK44290.1"/>
    <property type="molecule type" value="Genomic_DNA"/>
</dbReference>
<dbReference type="SUPFAM" id="SSF52172">
    <property type="entry name" value="CheY-like"/>
    <property type="match status" value="2"/>
</dbReference>
<dbReference type="InterPro" id="IPR036097">
    <property type="entry name" value="HisK_dim/P_sf"/>
</dbReference>
<dbReference type="EC" id="2.7.13.3" evidence="2"/>
<evidence type="ECO:0000256" key="8">
    <source>
        <dbReference type="SAM" id="Coils"/>
    </source>
</evidence>
<comment type="caution">
    <text evidence="11">The sequence shown here is derived from an EMBL/GenBank/DDBJ whole genome shotgun (WGS) entry which is preliminary data.</text>
</comment>
<feature type="modified residue" description="4-aspartylphosphate" evidence="7">
    <location>
        <position position="513"/>
    </location>
</feature>
<evidence type="ECO:0000256" key="7">
    <source>
        <dbReference type="PROSITE-ProRule" id="PRU00169"/>
    </source>
</evidence>
<comment type="catalytic activity">
    <reaction evidence="1">
        <text>ATP + protein L-histidine = ADP + protein N-phospho-L-histidine.</text>
        <dbReference type="EC" id="2.7.13.3"/>
    </reaction>
</comment>
<dbReference type="GO" id="GO:0000155">
    <property type="term" value="F:phosphorelay sensor kinase activity"/>
    <property type="evidence" value="ECO:0007669"/>
    <property type="project" value="InterPro"/>
</dbReference>
<proteinExistence type="predicted"/>
<keyword evidence="8" id="KW-0175">Coiled coil</keyword>
<keyword evidence="4" id="KW-0808">Transferase</keyword>
<dbReference type="SUPFAM" id="SSF55874">
    <property type="entry name" value="ATPase domain of HSP90 chaperone/DNA topoisomerase II/histidine kinase"/>
    <property type="match status" value="2"/>
</dbReference>
<evidence type="ECO:0000256" key="2">
    <source>
        <dbReference type="ARBA" id="ARBA00012438"/>
    </source>
</evidence>
<feature type="coiled-coil region" evidence="8">
    <location>
        <begin position="157"/>
        <end position="205"/>
    </location>
</feature>
<evidence type="ECO:0000259" key="10">
    <source>
        <dbReference type="PROSITE" id="PS50110"/>
    </source>
</evidence>
<dbReference type="Proteomes" id="UP000214646">
    <property type="component" value="Unassembled WGS sequence"/>
</dbReference>